<keyword evidence="1" id="KW-0175">Coiled coil</keyword>
<evidence type="ECO:0000259" key="3">
    <source>
        <dbReference type="Pfam" id="PF13271"/>
    </source>
</evidence>
<keyword evidence="2" id="KW-0812">Transmembrane</keyword>
<dbReference type="Pfam" id="PF13271">
    <property type="entry name" value="DUF4062"/>
    <property type="match status" value="1"/>
</dbReference>
<keyword evidence="5" id="KW-1185">Reference proteome</keyword>
<dbReference type="RefSeq" id="WP_196277007.1">
    <property type="nucleotide sequence ID" value="NZ_JADQDC010000015.1"/>
</dbReference>
<feature type="domain" description="DUF4062" evidence="3">
    <location>
        <begin position="12"/>
        <end position="61"/>
    </location>
</feature>
<feature type="coiled-coil region" evidence="1">
    <location>
        <begin position="144"/>
        <end position="171"/>
    </location>
</feature>
<dbReference type="Proteomes" id="UP000600799">
    <property type="component" value="Unassembled WGS sequence"/>
</dbReference>
<organism evidence="4 5">
    <name type="scientific">Novosphingobium jiangmenense</name>
    <dbReference type="NCBI Taxonomy" id="2791981"/>
    <lineage>
        <taxon>Bacteria</taxon>
        <taxon>Pseudomonadati</taxon>
        <taxon>Pseudomonadota</taxon>
        <taxon>Alphaproteobacteria</taxon>
        <taxon>Sphingomonadales</taxon>
        <taxon>Sphingomonadaceae</taxon>
        <taxon>Novosphingobium</taxon>
    </lineage>
</organism>
<reference evidence="4 5" key="1">
    <citation type="submission" date="2020-11" db="EMBL/GenBank/DDBJ databases">
        <title>The genome sequence of Novosphingobium sp. 1Y9A.</title>
        <authorList>
            <person name="Liu Y."/>
        </authorList>
    </citation>
    <scope>NUCLEOTIDE SEQUENCE [LARGE SCALE GENOMIC DNA]</scope>
    <source>
        <strain evidence="4 5">1Y9A</strain>
    </source>
</reference>
<protein>
    <submittedName>
        <fullName evidence="4">DUF4062 domain-containing protein</fullName>
    </submittedName>
</protein>
<feature type="transmembrane region" description="Helical" evidence="2">
    <location>
        <begin position="209"/>
        <end position="235"/>
    </location>
</feature>
<dbReference type="EMBL" id="JADQDC010000015">
    <property type="protein sequence ID" value="MBF9152710.1"/>
    <property type="molecule type" value="Genomic_DNA"/>
</dbReference>
<evidence type="ECO:0000256" key="1">
    <source>
        <dbReference type="SAM" id="Coils"/>
    </source>
</evidence>
<dbReference type="InterPro" id="IPR025139">
    <property type="entry name" value="DUF4062"/>
</dbReference>
<keyword evidence="2" id="KW-1133">Transmembrane helix</keyword>
<evidence type="ECO:0000256" key="2">
    <source>
        <dbReference type="SAM" id="Phobius"/>
    </source>
</evidence>
<evidence type="ECO:0000313" key="4">
    <source>
        <dbReference type="EMBL" id="MBF9152710.1"/>
    </source>
</evidence>
<name>A0ABS0HKD0_9SPHN</name>
<proteinExistence type="predicted"/>
<keyword evidence="2" id="KW-0472">Membrane</keyword>
<gene>
    <name evidence="4" type="ORF">I2488_17040</name>
</gene>
<comment type="caution">
    <text evidence="4">The sequence shown here is derived from an EMBL/GenBank/DDBJ whole genome shotgun (WGS) entry which is preliminary data.</text>
</comment>
<accession>A0ABS0HKD0</accession>
<sequence length="252" mass="28586">MIGISANHLSSYLFPAADTEQLEYIKKVIDECDYYILIMGGRYGSLDEEGVSFTEREYDYAVDTGKVVLAFPHGDLTSLPISKSDTGDRMQRNLTDFRTKVMTGRLVREWSTREQLESLVVKAIVRATADYPAVGWVRGDTAASETLLQQINDLRNDNESLKDKLNRALNANKPSLTNLAGFNDVVRLNFYRKPYRGGQQIREDKSFSFSWSMIFVAVAVNIGASKSTGLIGSFIDKYRKKPRQIRNYLYAY</sequence>
<evidence type="ECO:0000313" key="5">
    <source>
        <dbReference type="Proteomes" id="UP000600799"/>
    </source>
</evidence>